<dbReference type="PANTHER" id="PTHR10426">
    <property type="entry name" value="STRICTOSIDINE SYNTHASE-RELATED"/>
    <property type="match status" value="1"/>
</dbReference>
<evidence type="ECO:0000256" key="1">
    <source>
        <dbReference type="ARBA" id="ARBA00009191"/>
    </source>
</evidence>
<keyword evidence="6" id="KW-1185">Reference proteome</keyword>
<sequence length="371" mass="39073">MKRATLLPILLALLPAAYLSLWPVPIEPVAWRAPPAPGYVGVHAVNTRLAHAHQIDLHGEVGPEHVAAGPDGKLYMGVVSGHVLRMDPDGSAQQVLCDTGGRPLGLAFDAGGRLLVADAVKGLLSVDGDGKVTVLADAVDGAPIRFADGVIVAPGGKVYFTDASMRFSPGPWGGTLEAATLDVLEQSATGRVLEYDPLARAVREVAHGLSFANGIALSGDGQALYVGESGRYRVWRIAATASRLDLAQPSAQAHVLLDNLPGYPDNLTRGADGRFWLGLSGPRNALDAMAPWPALRRVMLRLPRALWPTPKPYGHVLAFTEDGAVVADLQDPGGHSPTTTGVTELAGRAYIHNLDGRHLDWLALPPPAAPR</sequence>
<dbReference type="AlphaFoldDB" id="A0A7W2EQT4"/>
<organism evidence="5 6">
    <name type="scientific">Rugamonas brunnea</name>
    <dbReference type="NCBI Taxonomy" id="2758569"/>
    <lineage>
        <taxon>Bacteria</taxon>
        <taxon>Pseudomonadati</taxon>
        <taxon>Pseudomonadota</taxon>
        <taxon>Betaproteobacteria</taxon>
        <taxon>Burkholderiales</taxon>
        <taxon>Oxalobacteraceae</taxon>
        <taxon>Telluria group</taxon>
        <taxon>Rugamonas</taxon>
    </lineage>
</organism>
<dbReference type="Pfam" id="PF03088">
    <property type="entry name" value="Str_synth"/>
    <property type="match status" value="1"/>
</dbReference>
<reference evidence="5 6" key="1">
    <citation type="submission" date="2020-07" db="EMBL/GenBank/DDBJ databases">
        <title>Novel species isolated from subtropical streams in China.</title>
        <authorList>
            <person name="Lu H."/>
        </authorList>
    </citation>
    <scope>NUCLEOTIDE SEQUENCE [LARGE SCALE GENOMIC DNA]</scope>
    <source>
        <strain evidence="5 6">LX20W</strain>
    </source>
</reference>
<evidence type="ECO:0000256" key="2">
    <source>
        <dbReference type="ARBA" id="ARBA00022553"/>
    </source>
</evidence>
<dbReference type="Pfam" id="PF20067">
    <property type="entry name" value="SSL_N"/>
    <property type="match status" value="1"/>
</dbReference>
<evidence type="ECO:0000259" key="4">
    <source>
        <dbReference type="Pfam" id="PF03088"/>
    </source>
</evidence>
<accession>A0A7W2EQT4</accession>
<comment type="similarity">
    <text evidence="1">Belongs to the strictosidine synthase family.</text>
</comment>
<dbReference type="PANTHER" id="PTHR10426:SF88">
    <property type="entry name" value="ADIPOCYTE PLASMA MEMBRANE-ASSOCIATED PROTEIN HEMOMUCIN-RELATED"/>
    <property type="match status" value="1"/>
</dbReference>
<dbReference type="InterPro" id="IPR018119">
    <property type="entry name" value="Strictosidine_synth_cons-reg"/>
</dbReference>
<name>A0A7W2EQT4_9BURK</name>
<evidence type="ECO:0000256" key="3">
    <source>
        <dbReference type="ARBA" id="ARBA00023180"/>
    </source>
</evidence>
<keyword evidence="2" id="KW-0597">Phosphoprotein</keyword>
<proteinExistence type="inferred from homology"/>
<dbReference type="EMBL" id="JACEZT010000003">
    <property type="protein sequence ID" value="MBA5636769.1"/>
    <property type="molecule type" value="Genomic_DNA"/>
</dbReference>
<evidence type="ECO:0000313" key="5">
    <source>
        <dbReference type="EMBL" id="MBA5636769.1"/>
    </source>
</evidence>
<evidence type="ECO:0000313" key="6">
    <source>
        <dbReference type="Proteomes" id="UP000534388"/>
    </source>
</evidence>
<dbReference type="GO" id="GO:0016787">
    <property type="term" value="F:hydrolase activity"/>
    <property type="evidence" value="ECO:0007669"/>
    <property type="project" value="TreeGrafter"/>
</dbReference>
<dbReference type="RefSeq" id="WP_182160890.1">
    <property type="nucleotide sequence ID" value="NZ_JACEZT010000003.1"/>
</dbReference>
<feature type="domain" description="Strictosidine synthase conserved region" evidence="4">
    <location>
        <begin position="149"/>
        <end position="236"/>
    </location>
</feature>
<dbReference type="Proteomes" id="UP000534388">
    <property type="component" value="Unassembled WGS sequence"/>
</dbReference>
<keyword evidence="3" id="KW-0325">Glycoprotein</keyword>
<dbReference type="InterPro" id="IPR011042">
    <property type="entry name" value="6-blade_b-propeller_TolB-like"/>
</dbReference>
<comment type="caution">
    <text evidence="5">The sequence shown here is derived from an EMBL/GenBank/DDBJ whole genome shotgun (WGS) entry which is preliminary data.</text>
</comment>
<dbReference type="Gene3D" id="2.120.10.30">
    <property type="entry name" value="TolB, C-terminal domain"/>
    <property type="match status" value="1"/>
</dbReference>
<gene>
    <name evidence="5" type="ORF">H3H37_06835</name>
</gene>
<dbReference type="SUPFAM" id="SSF63829">
    <property type="entry name" value="Calcium-dependent phosphotriesterase"/>
    <property type="match status" value="1"/>
</dbReference>
<protein>
    <submittedName>
        <fullName evidence="5">SMP-30/gluconolactonase/LRE family protein</fullName>
    </submittedName>
</protein>